<evidence type="ECO:0000256" key="1">
    <source>
        <dbReference type="SAM" id="Coils"/>
    </source>
</evidence>
<protein>
    <submittedName>
        <fullName evidence="3">Stage III sporulation protein AB</fullName>
    </submittedName>
</protein>
<gene>
    <name evidence="3" type="ORF">SAMN02745218_02640</name>
</gene>
<keyword evidence="2" id="KW-0812">Transmembrane</keyword>
<keyword evidence="1" id="KW-0175">Coiled coil</keyword>
<keyword evidence="2" id="KW-0472">Membrane</keyword>
<sequence length="172" mass="18829">MLKILGSVLILLAGGGMGITMAGYYARRPQELRSLQAALKMLETEITYTATPLPEALGRVAERAGPRVALLFNRAREELMSPAGCTAREAWEEALKAFYPTSALAPSDLAVLRQLGPALGISSMEDQSKHLRLAMEQLGREMAQAEEKASRYVKLWNYLGFLGGLALILMLY</sequence>
<dbReference type="RefSeq" id="WP_073167068.1">
    <property type="nucleotide sequence ID" value="NZ_FQUW01000041.1"/>
</dbReference>
<dbReference type="Proteomes" id="UP000184196">
    <property type="component" value="Unassembled WGS sequence"/>
</dbReference>
<dbReference type="PIRSF" id="PIRSF021435">
    <property type="entry name" value="SpoIIIAB"/>
    <property type="match status" value="1"/>
</dbReference>
<feature type="transmembrane region" description="Helical" evidence="2">
    <location>
        <begin position="155"/>
        <end position="171"/>
    </location>
</feature>
<reference evidence="4" key="1">
    <citation type="submission" date="2016-11" db="EMBL/GenBank/DDBJ databases">
        <authorList>
            <person name="Varghese N."/>
            <person name="Submissions S."/>
        </authorList>
    </citation>
    <scope>NUCLEOTIDE SEQUENCE [LARGE SCALE GENOMIC DNA]</scope>
    <source>
        <strain evidence="4">DSM 11792</strain>
    </source>
</reference>
<dbReference type="EMBL" id="FQUW01000041">
    <property type="protein sequence ID" value="SHF58469.1"/>
    <property type="molecule type" value="Genomic_DNA"/>
</dbReference>
<dbReference type="AlphaFoldDB" id="A0A1M5CUS7"/>
<evidence type="ECO:0000313" key="4">
    <source>
        <dbReference type="Proteomes" id="UP000184196"/>
    </source>
</evidence>
<dbReference type="InterPro" id="IPR014198">
    <property type="entry name" value="Spore_III_AB"/>
</dbReference>
<evidence type="ECO:0000313" key="3">
    <source>
        <dbReference type="EMBL" id="SHF58469.1"/>
    </source>
</evidence>
<proteinExistence type="predicted"/>
<evidence type="ECO:0000256" key="2">
    <source>
        <dbReference type="SAM" id="Phobius"/>
    </source>
</evidence>
<organism evidence="3 4">
    <name type="scientific">Desulfofundulus australicus DSM 11792</name>
    <dbReference type="NCBI Taxonomy" id="1121425"/>
    <lineage>
        <taxon>Bacteria</taxon>
        <taxon>Bacillati</taxon>
        <taxon>Bacillota</taxon>
        <taxon>Clostridia</taxon>
        <taxon>Eubacteriales</taxon>
        <taxon>Peptococcaceae</taxon>
        <taxon>Desulfofundulus</taxon>
    </lineage>
</organism>
<keyword evidence="4" id="KW-1185">Reference proteome</keyword>
<name>A0A1M5CUS7_9FIRM</name>
<dbReference type="Pfam" id="PF09548">
    <property type="entry name" value="Spore_III_AB"/>
    <property type="match status" value="1"/>
</dbReference>
<dbReference type="OrthoDB" id="1957909at2"/>
<keyword evidence="2" id="KW-1133">Transmembrane helix</keyword>
<accession>A0A1M5CUS7</accession>
<feature type="coiled-coil region" evidence="1">
    <location>
        <begin position="121"/>
        <end position="155"/>
    </location>
</feature>
<dbReference type="NCBIfam" id="TIGR02833">
    <property type="entry name" value="spore_III_AB"/>
    <property type="match status" value="1"/>
</dbReference>